<feature type="region of interest" description="Disordered" evidence="1">
    <location>
        <begin position="52"/>
        <end position="126"/>
    </location>
</feature>
<feature type="region of interest" description="Disordered" evidence="1">
    <location>
        <begin position="1"/>
        <end position="34"/>
    </location>
</feature>
<dbReference type="AlphaFoldDB" id="A0A8X7N4Q3"/>
<reference evidence="2" key="1">
    <citation type="submission" date="2016-04" db="EMBL/GenBank/DDBJ databases">
        <authorList>
            <person name="Nguyen H.D."/>
            <person name="Samba Siva P."/>
            <person name="Cullis J."/>
            <person name="Levesque C.A."/>
            <person name="Hambleton S."/>
        </authorList>
    </citation>
    <scope>NUCLEOTIDE SEQUENCE</scope>
    <source>
        <strain evidence="2">DAOMC 236422</strain>
    </source>
</reference>
<proteinExistence type="predicted"/>
<dbReference type="EMBL" id="LWDG02000490">
    <property type="protein sequence ID" value="KAE8264955.1"/>
    <property type="molecule type" value="Genomic_DNA"/>
</dbReference>
<evidence type="ECO:0000313" key="2">
    <source>
        <dbReference type="EMBL" id="KAE8264955.1"/>
    </source>
</evidence>
<name>A0A8X7N4Q3_9BASI</name>
<reference evidence="2" key="2">
    <citation type="journal article" date="2019" name="IMA Fungus">
        <title>Genome sequencing and comparison of five Tilletia species to identify candidate genes for the detection of regulated species infecting wheat.</title>
        <authorList>
            <person name="Nguyen H.D.T."/>
            <person name="Sultana T."/>
            <person name="Kesanakurti P."/>
            <person name="Hambleton S."/>
        </authorList>
    </citation>
    <scope>NUCLEOTIDE SEQUENCE</scope>
    <source>
        <strain evidence="2">DAOMC 236422</strain>
    </source>
</reference>
<keyword evidence="3" id="KW-1185">Reference proteome</keyword>
<comment type="caution">
    <text evidence="2">The sequence shown here is derived from an EMBL/GenBank/DDBJ whole genome shotgun (WGS) entry which is preliminary data.</text>
</comment>
<dbReference type="Proteomes" id="UP000078113">
    <property type="component" value="Unassembled WGS sequence"/>
</dbReference>
<gene>
    <name evidence="2" type="ORF">A4X09_0g6807</name>
</gene>
<feature type="compositionally biased region" description="Polar residues" evidence="1">
    <location>
        <begin position="57"/>
        <end position="100"/>
    </location>
</feature>
<evidence type="ECO:0000256" key="1">
    <source>
        <dbReference type="SAM" id="MobiDB-lite"/>
    </source>
</evidence>
<organism evidence="2 3">
    <name type="scientific">Tilletia walkeri</name>
    <dbReference type="NCBI Taxonomy" id="117179"/>
    <lineage>
        <taxon>Eukaryota</taxon>
        <taxon>Fungi</taxon>
        <taxon>Dikarya</taxon>
        <taxon>Basidiomycota</taxon>
        <taxon>Ustilaginomycotina</taxon>
        <taxon>Exobasidiomycetes</taxon>
        <taxon>Tilletiales</taxon>
        <taxon>Tilletiaceae</taxon>
        <taxon>Tilletia</taxon>
    </lineage>
</organism>
<accession>A0A8X7N4Q3</accession>
<protein>
    <submittedName>
        <fullName evidence="2">Uncharacterized protein</fullName>
    </submittedName>
</protein>
<sequence>MRRRLGAEDFGLNHSSSARRGGGGGGGNFAPPMAASAWIEPRPISQNLIRPIPTNGVRLSSTSEGFVNQQQDMSASSRAHISGSGSTDPLQTPQGPSSVGNFLRSAGSRSGRGEHQQGGTPYRPIR</sequence>
<evidence type="ECO:0000313" key="3">
    <source>
        <dbReference type="Proteomes" id="UP000078113"/>
    </source>
</evidence>